<protein>
    <submittedName>
        <fullName evidence="1">Uncharacterized protein</fullName>
    </submittedName>
</protein>
<organism evidence="1 2">
    <name type="scientific">Lunatimonas lonarensis</name>
    <dbReference type="NCBI Taxonomy" id="1232681"/>
    <lineage>
        <taxon>Bacteria</taxon>
        <taxon>Pseudomonadati</taxon>
        <taxon>Bacteroidota</taxon>
        <taxon>Cytophagia</taxon>
        <taxon>Cytophagales</taxon>
        <taxon>Cyclobacteriaceae</taxon>
    </lineage>
</organism>
<dbReference type="EMBL" id="AQHR01000091">
    <property type="protein sequence ID" value="EON76004.1"/>
    <property type="molecule type" value="Genomic_DNA"/>
</dbReference>
<dbReference type="OrthoDB" id="5431540at2"/>
<evidence type="ECO:0000313" key="2">
    <source>
        <dbReference type="Proteomes" id="UP000013909"/>
    </source>
</evidence>
<dbReference type="Proteomes" id="UP000013909">
    <property type="component" value="Unassembled WGS sequence"/>
</dbReference>
<keyword evidence="2" id="KW-1185">Reference proteome</keyword>
<dbReference type="RefSeq" id="WP_010855724.1">
    <property type="nucleotide sequence ID" value="NZ_AQHR01000091.1"/>
</dbReference>
<name>R7ZPQ0_9BACT</name>
<dbReference type="STRING" id="1232681.ADIS_3592"/>
<comment type="caution">
    <text evidence="1">The sequence shown here is derived from an EMBL/GenBank/DDBJ whole genome shotgun (WGS) entry which is preliminary data.</text>
</comment>
<dbReference type="AlphaFoldDB" id="R7ZPQ0"/>
<evidence type="ECO:0000313" key="1">
    <source>
        <dbReference type="EMBL" id="EON76004.1"/>
    </source>
</evidence>
<sequence>MLKKQKLLGIIICFVLLFISLSIEFFNKDSNPDRYKVWTEDSVLKAEDFLGQPPFYGGRQAKIYYRVKVITSPEIRVVTEMDRFQSYIKKNRISEKLIRHEAYHLNLTLALFVDVNEKILRQNLSVDESNQLTLRIYHRVKQYQKLYDKETNHSLIEAQQNYWEYKIDSIMNKSIHFPIFQEVENIEVYFPSRPKEFVLVLPDADFNGYKLEKYNMKFWIADVNMLTSDTSAIEDFWIYTIANEGHSNIVINRDYPYERSIFDSYSKDTVENEVVLDKLLLGKKSTYWLRTRYPIVEENEGVYKRKADQFFNSFKVLDE</sequence>
<proteinExistence type="predicted"/>
<accession>R7ZPQ0</accession>
<gene>
    <name evidence="1" type="ORF">ADIS_3592</name>
</gene>
<reference evidence="1 2" key="1">
    <citation type="submission" date="2013-02" db="EMBL/GenBank/DDBJ databases">
        <title>A novel strain isolated from Lonar lake, Maharashtra, India.</title>
        <authorList>
            <person name="Singh A."/>
        </authorList>
    </citation>
    <scope>NUCLEOTIDE SEQUENCE [LARGE SCALE GENOMIC DNA]</scope>
    <source>
        <strain evidence="1 2">AK24</strain>
    </source>
</reference>